<evidence type="ECO:0000256" key="4">
    <source>
        <dbReference type="ARBA" id="ARBA00023134"/>
    </source>
</evidence>
<comment type="pathway">
    <text evidence="5">Cofactor biosynthesis; coenzyme F420 biosynthesis.</text>
</comment>
<comment type="catalytic activity">
    <reaction evidence="5">
        <text>phosphoenolpyruvate + GTP + H(+) = enolpyruvoyl-2-diphospho-5'-guanosine + diphosphate</text>
        <dbReference type="Rhea" id="RHEA:30519"/>
        <dbReference type="ChEBI" id="CHEBI:15378"/>
        <dbReference type="ChEBI" id="CHEBI:33019"/>
        <dbReference type="ChEBI" id="CHEBI:37565"/>
        <dbReference type="ChEBI" id="CHEBI:58702"/>
        <dbReference type="ChEBI" id="CHEBI:143701"/>
        <dbReference type="EC" id="2.7.7.105"/>
    </reaction>
</comment>
<sequence length="225" mass="22909">MTSLGWVVVVPVKPAAHGKSRLAGLLTDDDRADLVRAMALDTIAAARSTVGVRRVVVVTADDPLRRALVAASDEAEAPIDVVDEPDPSPDPLNAALRAGAAAGRRLEPDAAVAALLGDLPRLRADDLAEALHAAAPHLGAFVADAQGTGTTLLAVAPGAELDPRFGAGSARAHAAAGNVELDVPRTSTLRHDVDVPDDLRAAQELATGPRTTAWLARAAAVGPLG</sequence>
<dbReference type="InterPro" id="IPR029044">
    <property type="entry name" value="Nucleotide-diphossugar_trans"/>
</dbReference>
<dbReference type="Proteomes" id="UP001529338">
    <property type="component" value="Unassembled WGS sequence"/>
</dbReference>
<keyword evidence="2 5" id="KW-0548">Nucleotidyltransferase</keyword>
<proteinExistence type="inferred from homology"/>
<keyword evidence="4 5" id="KW-0342">GTP-binding</keyword>
<dbReference type="SUPFAM" id="SSF53448">
    <property type="entry name" value="Nucleotide-diphospho-sugar transferases"/>
    <property type="match status" value="1"/>
</dbReference>
<evidence type="ECO:0000313" key="7">
    <source>
        <dbReference type="Proteomes" id="UP001529338"/>
    </source>
</evidence>
<protein>
    <recommendedName>
        <fullName evidence="5">Phosphoenolpyruvate guanylyltransferase</fullName>
        <shortName evidence="5">PEP guanylyltransferase</shortName>
        <ecNumber evidence="5">2.7.7.105</ecNumber>
    </recommendedName>
</protein>
<keyword evidence="7" id="KW-1185">Reference proteome</keyword>
<feature type="binding site" evidence="5">
    <location>
        <position position="166"/>
    </location>
    <ligand>
        <name>phosphoenolpyruvate</name>
        <dbReference type="ChEBI" id="CHEBI:58702"/>
    </ligand>
</feature>
<evidence type="ECO:0000256" key="2">
    <source>
        <dbReference type="ARBA" id="ARBA00022695"/>
    </source>
</evidence>
<evidence type="ECO:0000256" key="1">
    <source>
        <dbReference type="ARBA" id="ARBA00022679"/>
    </source>
</evidence>
<comment type="function">
    <text evidence="5">Guanylyltransferase that catalyzes the activation of phosphoenolpyruvate (PEP) as enolpyruvoyl-2-diphospho-5'-guanosine, via the condensation of PEP with GTP. It is involved in the biosynthesis of coenzyme F420, a hydride carrier cofactor.</text>
</comment>
<dbReference type="EMBL" id="JAUCGQ010000002">
    <property type="protein sequence ID" value="MDM7856040.1"/>
    <property type="molecule type" value="Genomic_DNA"/>
</dbReference>
<dbReference type="NCBIfam" id="TIGR03552">
    <property type="entry name" value="F420_cofC"/>
    <property type="match status" value="1"/>
</dbReference>
<evidence type="ECO:0000313" key="6">
    <source>
        <dbReference type="EMBL" id="MDM7856040.1"/>
    </source>
</evidence>
<dbReference type="GO" id="GO:0043814">
    <property type="term" value="F:phospholactate guanylyltransferase activity"/>
    <property type="evidence" value="ECO:0007669"/>
    <property type="project" value="UniProtKB-EC"/>
</dbReference>
<keyword evidence="3 5" id="KW-0547">Nucleotide-binding</keyword>
<dbReference type="InterPro" id="IPR002835">
    <property type="entry name" value="CofC"/>
</dbReference>
<comment type="similarity">
    <text evidence="5">Belongs to the CofC family.</text>
</comment>
<feature type="binding site" evidence="5">
    <location>
        <position position="150"/>
    </location>
    <ligand>
        <name>phosphoenolpyruvate</name>
        <dbReference type="ChEBI" id="CHEBI:58702"/>
    </ligand>
</feature>
<dbReference type="HAMAP" id="MF_02114">
    <property type="entry name" value="CofC"/>
    <property type="match status" value="1"/>
</dbReference>
<feature type="binding site" evidence="5">
    <location>
        <position position="169"/>
    </location>
    <ligand>
        <name>phosphoenolpyruvate</name>
        <dbReference type="ChEBI" id="CHEBI:58702"/>
    </ligand>
</feature>
<comment type="caution">
    <text evidence="6">The sequence shown here is derived from an EMBL/GenBank/DDBJ whole genome shotgun (WGS) entry which is preliminary data.</text>
</comment>
<dbReference type="Pfam" id="PF01983">
    <property type="entry name" value="CofC"/>
    <property type="match status" value="1"/>
</dbReference>
<reference evidence="6 7" key="1">
    <citation type="submission" date="2023-06" db="EMBL/GenBank/DDBJ databases">
        <title>Cellulomonas sp. MW4 Whole genome sequence.</title>
        <authorList>
            <person name="Park S."/>
        </authorList>
    </citation>
    <scope>NUCLEOTIDE SEQUENCE [LARGE SCALE GENOMIC DNA]</scope>
    <source>
        <strain evidence="6 7">MW4</strain>
    </source>
</reference>
<name>A0ABT7SIM9_9CELL</name>
<keyword evidence="1 5" id="KW-0808">Transferase</keyword>
<organism evidence="6 7">
    <name type="scientific">Cellulomonas alba</name>
    <dbReference type="NCBI Taxonomy" id="3053467"/>
    <lineage>
        <taxon>Bacteria</taxon>
        <taxon>Bacillati</taxon>
        <taxon>Actinomycetota</taxon>
        <taxon>Actinomycetes</taxon>
        <taxon>Micrococcales</taxon>
        <taxon>Cellulomonadaceae</taxon>
        <taxon>Cellulomonas</taxon>
    </lineage>
</organism>
<dbReference type="PANTHER" id="PTHR40392:SF1">
    <property type="entry name" value="2-PHOSPHO-L-LACTATE GUANYLYLTRANSFERASE"/>
    <property type="match status" value="1"/>
</dbReference>
<gene>
    <name evidence="6" type="primary">cofC</name>
    <name evidence="5" type="synonym">fbiD</name>
    <name evidence="6" type="ORF">QRT04_13975</name>
</gene>
<evidence type="ECO:0000256" key="3">
    <source>
        <dbReference type="ARBA" id="ARBA00022741"/>
    </source>
</evidence>
<evidence type="ECO:0000256" key="5">
    <source>
        <dbReference type="HAMAP-Rule" id="MF_02114"/>
    </source>
</evidence>
<dbReference type="RefSeq" id="WP_289456116.1">
    <property type="nucleotide sequence ID" value="NZ_JAUCGQ010000002.1"/>
</dbReference>
<dbReference type="PANTHER" id="PTHR40392">
    <property type="entry name" value="2-PHOSPHO-L-LACTATE GUANYLYLTRANSFERASE"/>
    <property type="match status" value="1"/>
</dbReference>
<dbReference type="EC" id="2.7.7.105" evidence="5"/>
<dbReference type="Gene3D" id="3.90.550.10">
    <property type="entry name" value="Spore Coat Polysaccharide Biosynthesis Protein SpsA, Chain A"/>
    <property type="match status" value="1"/>
</dbReference>
<accession>A0ABT7SIM9</accession>